<dbReference type="EC" id="2.7.13.3" evidence="2"/>
<dbReference type="SMART" id="SM00091">
    <property type="entry name" value="PAS"/>
    <property type="match status" value="3"/>
</dbReference>
<dbReference type="SMART" id="SM00448">
    <property type="entry name" value="REC"/>
    <property type="match status" value="2"/>
</dbReference>
<dbReference type="PROSITE" id="PS50113">
    <property type="entry name" value="PAC"/>
    <property type="match status" value="2"/>
</dbReference>
<comment type="caution">
    <text evidence="14">The sequence shown here is derived from an EMBL/GenBank/DDBJ whole genome shotgun (WGS) entry which is preliminary data.</text>
</comment>
<dbReference type="Pfam" id="PF13188">
    <property type="entry name" value="PAS_8"/>
    <property type="match status" value="1"/>
</dbReference>
<feature type="coiled-coil region" evidence="7">
    <location>
        <begin position="127"/>
        <end position="154"/>
    </location>
</feature>
<feature type="domain" description="PAS" evidence="11">
    <location>
        <begin position="162"/>
        <end position="232"/>
    </location>
</feature>
<dbReference type="PRINTS" id="PR00344">
    <property type="entry name" value="BCTRLSENSOR"/>
</dbReference>
<keyword evidence="7" id="KW-0175">Coiled coil</keyword>
<dbReference type="SUPFAM" id="SSF47226">
    <property type="entry name" value="Histidine-containing phosphotransfer domain, HPT domain"/>
    <property type="match status" value="1"/>
</dbReference>
<dbReference type="InterPro" id="IPR000014">
    <property type="entry name" value="PAS"/>
</dbReference>
<feature type="domain" description="Response regulatory" evidence="10">
    <location>
        <begin position="812"/>
        <end position="933"/>
    </location>
</feature>
<dbReference type="Gene3D" id="3.40.50.2300">
    <property type="match status" value="2"/>
</dbReference>
<gene>
    <name evidence="14" type="ORF">NP589_20990</name>
</gene>
<dbReference type="CDD" id="cd00130">
    <property type="entry name" value="PAS"/>
    <property type="match status" value="3"/>
</dbReference>
<keyword evidence="15" id="KW-1185">Reference proteome</keyword>
<feature type="transmembrane region" description="Helical" evidence="8">
    <location>
        <begin position="26"/>
        <end position="51"/>
    </location>
</feature>
<evidence type="ECO:0000313" key="15">
    <source>
        <dbReference type="Proteomes" id="UP001524570"/>
    </source>
</evidence>
<dbReference type="SMART" id="SM00073">
    <property type="entry name" value="HPT"/>
    <property type="match status" value="1"/>
</dbReference>
<feature type="domain" description="Response regulatory" evidence="10">
    <location>
        <begin position="956"/>
        <end position="1072"/>
    </location>
</feature>
<dbReference type="SMART" id="SM00086">
    <property type="entry name" value="PAC"/>
    <property type="match status" value="3"/>
</dbReference>
<evidence type="ECO:0000256" key="1">
    <source>
        <dbReference type="ARBA" id="ARBA00000085"/>
    </source>
</evidence>
<dbReference type="PANTHER" id="PTHR45339:SF3">
    <property type="entry name" value="HISTIDINE KINASE"/>
    <property type="match status" value="1"/>
</dbReference>
<dbReference type="InterPro" id="IPR036097">
    <property type="entry name" value="HisK_dim/P_sf"/>
</dbReference>
<dbReference type="Gene3D" id="1.10.287.130">
    <property type="match status" value="1"/>
</dbReference>
<dbReference type="RefSeq" id="WP_256608720.1">
    <property type="nucleotide sequence ID" value="NZ_JANIBL010000107.1"/>
</dbReference>
<feature type="domain" description="PAS" evidence="11">
    <location>
        <begin position="412"/>
        <end position="458"/>
    </location>
</feature>
<name>A0ABT1TYQ8_9GAMM</name>
<protein>
    <recommendedName>
        <fullName evidence="2">histidine kinase</fullName>
        <ecNumber evidence="2">2.7.13.3</ecNumber>
    </recommendedName>
</protein>
<evidence type="ECO:0000256" key="7">
    <source>
        <dbReference type="SAM" id="Coils"/>
    </source>
</evidence>
<keyword evidence="4" id="KW-0902">Two-component regulatory system</keyword>
<dbReference type="CDD" id="cd17546">
    <property type="entry name" value="REC_hyHK_CKI1_RcsC-like"/>
    <property type="match status" value="2"/>
</dbReference>
<dbReference type="Pfam" id="PF00512">
    <property type="entry name" value="HisKA"/>
    <property type="match status" value="1"/>
</dbReference>
<sequence length="1298" mass="143844">MNEALKFLTDNNFMPHGYCLSWSPGLLWTFVVSDGLIFLSYFLLPVALGYFARRRRDFPYVRVLWLFVVFILACGTTHLMDVVVIWEPLYGLDAFAKVVTAMVSVVTVAVLIPLIPKALQLPSPAQLREANEQLQQEVAERERVEQALKAANVLLEQGLVAERTQLAALVNSSDDAIIGKNLDGIVTSWNGAAERMFGYSAAEIVGQPITLLFPSELLATETELLQRIVNGERISNYETQRVRKDGSRIEVASTISAIKDCEGNVIGASKIVRDITERKRIKAALRESEANFRKLFDVAPVPMALVAADGTMLALNQSIARTFGYTLSDIPTVEDWWRKAYPDPVYRQTVFDIWQDLQRRAAEQQAPIESLEYQVTCKSGEVRTAIISGITIGDNLLATLMDITERKRAEETLRKLSLVVEQSPESIVITDLDARIEYVNEAVIQTTGYSRSELLGQNASLLKSGKTKPEYFVELWDNLTHGRSWQGEFINKRKDGREFVESAIVAPIRQQDGRISHYMAIKDDITEKKQMLEELENYREHLEELVVERTEQLADAMQAAEVANVSKSAFLANMSHEIRTPMNAIIGLTHLLQNTPLDAKQREQLAKISVAARHLLGIINDILDFSKIEAGKLVLDIGDFDLDQVFKSLNDLICDRAAEKGLEVINRIDPALPAVLRGDSLRLGQILLNFASNAVKFTEIGHIVFRAKLIAKNPVGIVARFEISDTGIGMNAEQCSRLFQAFEQADATTSRRFGGTGLGLAISKRLIEMMGGTVGVESGLRRGSTFWLELPFEYAVSSAQQIPKPDIRKGLKVLVVDDVAEAREAIAHMLTRFEAQVSVADSGPVAVQNVVDAQQADSPFDLVLMDWMMPGMDGIQTARRMGEILGEPLPKIVLVTAYSYDGSTEELRSAGIVGHLAKPVTLSALHDVIAGALSGWRQKKPADARRPDLSKLKGRRVLLAEDNLINQEVALELLQEAGVLVDLAENGRSACEMAAKQAYDLILMDVQMPEMDGIAASLAIRRMPGRDKTPILAMTANAFDEDRRACLSAGMNDHIPKPVNPEVLYEVMLRWMPPLATVDPARDSKTPGDQNAGNAALHERLANIPGLDLQAGLHNLQNKLPFYLRQLRHFAQRHAAEAENIRQLLAVGDWESAQRAAHSLKSSAATLGITHIRQTAEGIELALKQQAAEAVDSLQRPLKQLTEQLAAFIARILEVLPSEPAPQEISQPSYSEEALRAVVEGLRILLEEGNIQSQVYVQKHQEQLRQTLGREGVASLTRHVEVFAFDQALDVLQRQPYP</sequence>
<dbReference type="Gene3D" id="3.30.565.10">
    <property type="entry name" value="Histidine kinase-like ATPase, C-terminal domain"/>
    <property type="match status" value="1"/>
</dbReference>
<evidence type="ECO:0000259" key="9">
    <source>
        <dbReference type="PROSITE" id="PS50109"/>
    </source>
</evidence>
<dbReference type="InterPro" id="IPR011006">
    <property type="entry name" value="CheY-like_superfamily"/>
</dbReference>
<dbReference type="InterPro" id="IPR000700">
    <property type="entry name" value="PAS-assoc_C"/>
</dbReference>
<dbReference type="InterPro" id="IPR008207">
    <property type="entry name" value="Sig_transdc_His_kin_Hpt_dom"/>
</dbReference>
<feature type="coiled-coil region" evidence="7">
    <location>
        <begin position="518"/>
        <end position="555"/>
    </location>
</feature>
<dbReference type="Pfam" id="PF01627">
    <property type="entry name" value="Hpt"/>
    <property type="match status" value="1"/>
</dbReference>
<evidence type="ECO:0000256" key="5">
    <source>
        <dbReference type="PROSITE-ProRule" id="PRU00110"/>
    </source>
</evidence>
<dbReference type="SMART" id="SM00387">
    <property type="entry name" value="HATPase_c"/>
    <property type="match status" value="1"/>
</dbReference>
<feature type="domain" description="HPt" evidence="13">
    <location>
        <begin position="1119"/>
        <end position="1208"/>
    </location>
</feature>
<keyword evidence="8" id="KW-0812">Transmembrane</keyword>
<dbReference type="InterPro" id="IPR004358">
    <property type="entry name" value="Sig_transdc_His_kin-like_C"/>
</dbReference>
<reference evidence="14 15" key="1">
    <citation type="submission" date="2022-07" db="EMBL/GenBank/DDBJ databases">
        <title>Methylomonas rivi sp. nov., Methylomonas rosea sp. nov., Methylomonas aureus sp. nov. and Methylomonas subterranea sp. nov., four novel methanotrophs isolated from a freshwater creek and the deep terrestrial subsurface.</title>
        <authorList>
            <person name="Abin C."/>
            <person name="Sankaranarayanan K."/>
            <person name="Garner C."/>
            <person name="Sindelar R."/>
            <person name="Kotary K."/>
            <person name="Garner R."/>
            <person name="Barclay S."/>
            <person name="Lawson P."/>
            <person name="Krumholz L."/>
        </authorList>
    </citation>
    <scope>NUCLEOTIDE SEQUENCE [LARGE SCALE GENOMIC DNA]</scope>
    <source>
        <strain evidence="14 15">WSC-7</strain>
    </source>
</reference>
<comment type="catalytic activity">
    <reaction evidence="1">
        <text>ATP + protein L-histidine = ADP + protein N-phospho-L-histidine.</text>
        <dbReference type="EC" id="2.7.13.3"/>
    </reaction>
</comment>
<dbReference type="EMBL" id="JANIBL010000107">
    <property type="protein sequence ID" value="MCQ8119905.1"/>
    <property type="molecule type" value="Genomic_DNA"/>
</dbReference>
<evidence type="ECO:0000259" key="13">
    <source>
        <dbReference type="PROSITE" id="PS50894"/>
    </source>
</evidence>
<feature type="modified residue" description="4-aspartylphosphate" evidence="6">
    <location>
        <position position="1005"/>
    </location>
</feature>
<dbReference type="Pfam" id="PF00989">
    <property type="entry name" value="PAS"/>
    <property type="match status" value="1"/>
</dbReference>
<proteinExistence type="predicted"/>
<accession>A0ABT1TYQ8</accession>
<dbReference type="Pfam" id="PF13426">
    <property type="entry name" value="PAS_9"/>
    <property type="match status" value="1"/>
</dbReference>
<dbReference type="Pfam" id="PF00072">
    <property type="entry name" value="Response_reg"/>
    <property type="match status" value="2"/>
</dbReference>
<dbReference type="SUPFAM" id="SSF47384">
    <property type="entry name" value="Homodimeric domain of signal transducing histidine kinase"/>
    <property type="match status" value="1"/>
</dbReference>
<dbReference type="InterPro" id="IPR036890">
    <property type="entry name" value="HATPase_C_sf"/>
</dbReference>
<dbReference type="CDD" id="cd00082">
    <property type="entry name" value="HisKA"/>
    <property type="match status" value="1"/>
</dbReference>
<organism evidence="14 15">
    <name type="scientific">Methylomonas rosea</name>
    <dbReference type="NCBI Taxonomy" id="2952227"/>
    <lineage>
        <taxon>Bacteria</taxon>
        <taxon>Pseudomonadati</taxon>
        <taxon>Pseudomonadota</taxon>
        <taxon>Gammaproteobacteria</taxon>
        <taxon>Methylococcales</taxon>
        <taxon>Methylococcaceae</taxon>
        <taxon>Methylomonas</taxon>
    </lineage>
</organism>
<feature type="modified residue" description="4-aspartylphosphate" evidence="6">
    <location>
        <position position="866"/>
    </location>
</feature>
<dbReference type="Pfam" id="PF02518">
    <property type="entry name" value="HATPase_c"/>
    <property type="match status" value="1"/>
</dbReference>
<evidence type="ECO:0000256" key="3">
    <source>
        <dbReference type="ARBA" id="ARBA00022553"/>
    </source>
</evidence>
<dbReference type="Gene3D" id="1.20.120.160">
    <property type="entry name" value="HPT domain"/>
    <property type="match status" value="1"/>
</dbReference>
<dbReference type="PANTHER" id="PTHR45339">
    <property type="entry name" value="HYBRID SIGNAL TRANSDUCTION HISTIDINE KINASE J"/>
    <property type="match status" value="1"/>
</dbReference>
<dbReference type="CDD" id="cd16922">
    <property type="entry name" value="HATPase_EvgS-ArcB-TorS-like"/>
    <property type="match status" value="1"/>
</dbReference>
<dbReference type="InterPro" id="IPR001610">
    <property type="entry name" value="PAC"/>
</dbReference>
<dbReference type="InterPro" id="IPR035965">
    <property type="entry name" value="PAS-like_dom_sf"/>
</dbReference>
<dbReference type="InterPro" id="IPR036641">
    <property type="entry name" value="HPT_dom_sf"/>
</dbReference>
<dbReference type="Proteomes" id="UP001524570">
    <property type="component" value="Unassembled WGS sequence"/>
</dbReference>
<keyword evidence="3 6" id="KW-0597">Phosphoprotein</keyword>
<evidence type="ECO:0000259" key="10">
    <source>
        <dbReference type="PROSITE" id="PS50110"/>
    </source>
</evidence>
<feature type="domain" description="Histidine kinase" evidence="9">
    <location>
        <begin position="573"/>
        <end position="794"/>
    </location>
</feature>
<dbReference type="InterPro" id="IPR001789">
    <property type="entry name" value="Sig_transdc_resp-reg_receiver"/>
</dbReference>
<keyword evidence="8" id="KW-1133">Transmembrane helix</keyword>
<dbReference type="CDD" id="cd00088">
    <property type="entry name" value="HPT"/>
    <property type="match status" value="1"/>
</dbReference>
<dbReference type="InterPro" id="IPR005467">
    <property type="entry name" value="His_kinase_dom"/>
</dbReference>
<evidence type="ECO:0000313" key="14">
    <source>
        <dbReference type="EMBL" id="MCQ8119905.1"/>
    </source>
</evidence>
<feature type="domain" description="PAC" evidence="12">
    <location>
        <begin position="483"/>
        <end position="537"/>
    </location>
</feature>
<dbReference type="InterPro" id="IPR013767">
    <property type="entry name" value="PAS_fold"/>
</dbReference>
<evidence type="ECO:0000256" key="2">
    <source>
        <dbReference type="ARBA" id="ARBA00012438"/>
    </source>
</evidence>
<evidence type="ECO:0000259" key="11">
    <source>
        <dbReference type="PROSITE" id="PS50112"/>
    </source>
</evidence>
<evidence type="ECO:0000256" key="6">
    <source>
        <dbReference type="PROSITE-ProRule" id="PRU00169"/>
    </source>
</evidence>
<dbReference type="Pfam" id="PF25487">
    <property type="entry name" value="ETR1_N"/>
    <property type="match status" value="1"/>
</dbReference>
<dbReference type="PROSITE" id="PS50110">
    <property type="entry name" value="RESPONSE_REGULATORY"/>
    <property type="match status" value="2"/>
</dbReference>
<dbReference type="InterPro" id="IPR003594">
    <property type="entry name" value="HATPase_dom"/>
</dbReference>
<dbReference type="SUPFAM" id="SSF52172">
    <property type="entry name" value="CheY-like"/>
    <property type="match status" value="2"/>
</dbReference>
<dbReference type="PROSITE" id="PS50109">
    <property type="entry name" value="HIS_KIN"/>
    <property type="match status" value="1"/>
</dbReference>
<evidence type="ECO:0000259" key="12">
    <source>
        <dbReference type="PROSITE" id="PS50113"/>
    </source>
</evidence>
<evidence type="ECO:0000256" key="8">
    <source>
        <dbReference type="SAM" id="Phobius"/>
    </source>
</evidence>
<feature type="domain" description="PAC" evidence="12">
    <location>
        <begin position="235"/>
        <end position="287"/>
    </location>
</feature>
<dbReference type="SUPFAM" id="SSF55874">
    <property type="entry name" value="ATPase domain of HSP90 chaperone/DNA topoisomerase II/histidine kinase"/>
    <property type="match status" value="1"/>
</dbReference>
<dbReference type="InterPro" id="IPR003661">
    <property type="entry name" value="HisK_dim/P_dom"/>
</dbReference>
<dbReference type="PROSITE" id="PS50112">
    <property type="entry name" value="PAS"/>
    <property type="match status" value="3"/>
</dbReference>
<keyword evidence="8" id="KW-0472">Membrane</keyword>
<feature type="modified residue" description="Phosphohistidine" evidence="5">
    <location>
        <position position="1158"/>
    </location>
</feature>
<dbReference type="InterPro" id="IPR058544">
    <property type="entry name" value="ETR1_N"/>
</dbReference>
<feature type="transmembrane region" description="Helical" evidence="8">
    <location>
        <begin position="63"/>
        <end position="86"/>
    </location>
</feature>
<dbReference type="NCBIfam" id="TIGR00229">
    <property type="entry name" value="sensory_box"/>
    <property type="match status" value="3"/>
</dbReference>
<evidence type="ECO:0000256" key="4">
    <source>
        <dbReference type="ARBA" id="ARBA00023012"/>
    </source>
</evidence>
<dbReference type="PROSITE" id="PS50894">
    <property type="entry name" value="HPT"/>
    <property type="match status" value="1"/>
</dbReference>
<dbReference type="SUPFAM" id="SSF55785">
    <property type="entry name" value="PYP-like sensor domain (PAS domain)"/>
    <property type="match status" value="3"/>
</dbReference>
<dbReference type="SMART" id="SM00388">
    <property type="entry name" value="HisKA"/>
    <property type="match status" value="1"/>
</dbReference>
<dbReference type="Gene3D" id="3.30.450.20">
    <property type="entry name" value="PAS domain"/>
    <property type="match status" value="3"/>
</dbReference>
<feature type="domain" description="PAS" evidence="11">
    <location>
        <begin position="288"/>
        <end position="330"/>
    </location>
</feature>